<evidence type="ECO:0000259" key="11">
    <source>
        <dbReference type="Pfam" id="PF00593"/>
    </source>
</evidence>
<comment type="similarity">
    <text evidence="8 9">Belongs to the TonB-dependent receptor family.</text>
</comment>
<evidence type="ECO:0000256" key="8">
    <source>
        <dbReference type="PROSITE-ProRule" id="PRU01360"/>
    </source>
</evidence>
<comment type="subcellular location">
    <subcellularLocation>
        <location evidence="1 8">Cell outer membrane</location>
        <topology evidence="1 8">Multi-pass membrane protein</topology>
    </subcellularLocation>
</comment>
<name>A0ABV0BMC3_9SPHI</name>
<evidence type="ECO:0000256" key="10">
    <source>
        <dbReference type="SAM" id="MobiDB-lite"/>
    </source>
</evidence>
<dbReference type="EMBL" id="JBDJNQ010000001">
    <property type="protein sequence ID" value="MEN5375920.1"/>
    <property type="molecule type" value="Genomic_DNA"/>
</dbReference>
<dbReference type="Pfam" id="PF07715">
    <property type="entry name" value="Plug"/>
    <property type="match status" value="1"/>
</dbReference>
<evidence type="ECO:0000256" key="5">
    <source>
        <dbReference type="ARBA" id="ARBA00023077"/>
    </source>
</evidence>
<evidence type="ECO:0000256" key="9">
    <source>
        <dbReference type="RuleBase" id="RU003357"/>
    </source>
</evidence>
<dbReference type="SUPFAM" id="SSF56935">
    <property type="entry name" value="Porins"/>
    <property type="match status" value="1"/>
</dbReference>
<evidence type="ECO:0000313" key="14">
    <source>
        <dbReference type="Proteomes" id="UP001409291"/>
    </source>
</evidence>
<dbReference type="Gene3D" id="2.40.170.20">
    <property type="entry name" value="TonB-dependent receptor, beta-barrel domain"/>
    <property type="match status" value="1"/>
</dbReference>
<feature type="compositionally biased region" description="Polar residues" evidence="10">
    <location>
        <begin position="427"/>
        <end position="436"/>
    </location>
</feature>
<dbReference type="RefSeq" id="WP_346580432.1">
    <property type="nucleotide sequence ID" value="NZ_JBDJLH010000005.1"/>
</dbReference>
<dbReference type="InterPro" id="IPR023996">
    <property type="entry name" value="TonB-dep_OMP_SusC/RagA"/>
</dbReference>
<evidence type="ECO:0000256" key="4">
    <source>
        <dbReference type="ARBA" id="ARBA00022692"/>
    </source>
</evidence>
<keyword evidence="4 8" id="KW-0812">Transmembrane</keyword>
<feature type="domain" description="TonB-dependent receptor plug" evidence="12">
    <location>
        <begin position="115"/>
        <end position="221"/>
    </location>
</feature>
<evidence type="ECO:0000256" key="2">
    <source>
        <dbReference type="ARBA" id="ARBA00022448"/>
    </source>
</evidence>
<evidence type="ECO:0000256" key="3">
    <source>
        <dbReference type="ARBA" id="ARBA00022452"/>
    </source>
</evidence>
<dbReference type="PROSITE" id="PS52016">
    <property type="entry name" value="TONB_DEPENDENT_REC_3"/>
    <property type="match status" value="1"/>
</dbReference>
<evidence type="ECO:0000256" key="6">
    <source>
        <dbReference type="ARBA" id="ARBA00023136"/>
    </source>
</evidence>
<keyword evidence="7 8" id="KW-0998">Cell outer membrane</keyword>
<dbReference type="InterPro" id="IPR012910">
    <property type="entry name" value="Plug_dom"/>
</dbReference>
<evidence type="ECO:0000256" key="7">
    <source>
        <dbReference type="ARBA" id="ARBA00023237"/>
    </source>
</evidence>
<keyword evidence="6 8" id="KW-0472">Membrane</keyword>
<gene>
    <name evidence="13" type="ORF">ABE541_01470</name>
</gene>
<evidence type="ECO:0000313" key="13">
    <source>
        <dbReference type="EMBL" id="MEN5375920.1"/>
    </source>
</evidence>
<dbReference type="SUPFAM" id="SSF49464">
    <property type="entry name" value="Carboxypeptidase regulatory domain-like"/>
    <property type="match status" value="1"/>
</dbReference>
<keyword evidence="3 8" id="KW-1134">Transmembrane beta strand</keyword>
<keyword evidence="5 9" id="KW-0798">TonB box</keyword>
<feature type="region of interest" description="Disordered" evidence="10">
    <location>
        <begin position="415"/>
        <end position="440"/>
    </location>
</feature>
<dbReference type="InterPro" id="IPR037066">
    <property type="entry name" value="Plug_dom_sf"/>
</dbReference>
<feature type="domain" description="TonB-dependent receptor-like beta-barrel" evidence="11">
    <location>
        <begin position="416"/>
        <end position="856"/>
    </location>
</feature>
<protein>
    <submittedName>
        <fullName evidence="13">TonB-dependent receptor</fullName>
    </submittedName>
</protein>
<dbReference type="Pfam" id="PF13715">
    <property type="entry name" value="CarbopepD_reg_2"/>
    <property type="match status" value="1"/>
</dbReference>
<dbReference type="Gene3D" id="2.60.40.1120">
    <property type="entry name" value="Carboxypeptidase-like, regulatory domain"/>
    <property type="match status" value="1"/>
</dbReference>
<organism evidence="13 14">
    <name type="scientific">Sphingobacterium kitahiroshimense</name>
    <dbReference type="NCBI Taxonomy" id="470446"/>
    <lineage>
        <taxon>Bacteria</taxon>
        <taxon>Pseudomonadati</taxon>
        <taxon>Bacteroidota</taxon>
        <taxon>Sphingobacteriia</taxon>
        <taxon>Sphingobacteriales</taxon>
        <taxon>Sphingobacteriaceae</taxon>
        <taxon>Sphingobacterium</taxon>
    </lineage>
</organism>
<dbReference type="InterPro" id="IPR023997">
    <property type="entry name" value="TonB-dep_OMP_SusC/RagA_CS"/>
</dbReference>
<accession>A0ABV0BMC3</accession>
<keyword evidence="14" id="KW-1185">Reference proteome</keyword>
<reference evidence="13 14" key="1">
    <citation type="submission" date="2024-04" db="EMBL/GenBank/DDBJ databases">
        <title>WGS of bacteria from Torrens River.</title>
        <authorList>
            <person name="Wyrsch E.R."/>
            <person name="Drigo B."/>
        </authorList>
    </citation>
    <scope>NUCLEOTIDE SEQUENCE [LARGE SCALE GENOMIC DNA]</scope>
    <source>
        <strain evidence="13 14">TWI391</strain>
    </source>
</reference>
<dbReference type="NCBIfam" id="TIGR04056">
    <property type="entry name" value="OMP_RagA_SusC"/>
    <property type="match status" value="1"/>
</dbReference>
<dbReference type="Pfam" id="PF00593">
    <property type="entry name" value="TonB_dep_Rec_b-barrel"/>
    <property type="match status" value="1"/>
</dbReference>
<keyword evidence="2 8" id="KW-0813">Transport</keyword>
<dbReference type="Gene3D" id="2.170.130.10">
    <property type="entry name" value="TonB-dependent receptor, plug domain"/>
    <property type="match status" value="1"/>
</dbReference>
<dbReference type="NCBIfam" id="TIGR04057">
    <property type="entry name" value="SusC_RagA_signa"/>
    <property type="match status" value="1"/>
</dbReference>
<dbReference type="InterPro" id="IPR036942">
    <property type="entry name" value="Beta-barrel_TonB_sf"/>
</dbReference>
<keyword evidence="13" id="KW-0675">Receptor</keyword>
<comment type="caution">
    <text evidence="13">The sequence shown here is derived from an EMBL/GenBank/DDBJ whole genome shotgun (WGS) entry which is preliminary data.</text>
</comment>
<sequence length="1047" mass="115073">MKQILLFFSLLFCILQTSGQDLSLIKGVVRDQDNQPVAGATITEKGTSNVALSGKNGNYQLKVKSGATLLFTYLGYKTQQQQVNGKTTLDVQLQAEQNNLNEVVVVGYGQTVQRKDLTGAISSVSGTELAKVPVQNVAQALQGRIAGAQVTMSDGTPGSEPKITLRGGMSITQSNEPLYVVDGVPQTDGLAFLDPMDIESVDVMKDASSTSIYGARGANGVILITTKKSKSGKVRINYDGYFGAKKINKELPLLSGYEYVLAQYEYAANSSPAIAQKFLGAYGSFEDLKKNYEHRPGNNYQEVLFGNTASSQYHKFSVNGGGKETQFNAFYSHNQDDGIMISSGSVKDIAKLTINHSPSKKFSVNAIVNYANQQITGIGTIEGGNTRLSFLQNILQYRPIIGLTGTDEDLLTQDLDPLDPSPSLPTFQNPQTATESNQRDNRIKSLNLSATLQYNIFKDLTYRGLVSYSDINTKNKAFTDAKSTIAIRSGGPFGSIAQNESSRFNYSNILTYANTFNDKHKFDVSLGQEYIYNYNEGFSTSASAFPAENLGWDNLGFGTLTVVPNSFAQDEKMLSFFGRSNYGYKGKYLLTASLRVDGSSKFGEDHRWGIFPAAAVAWKINQEDFMKSLPSVSDLKLRFSYGTSGNNRINNYLAFGTFGNISYPLNNQPVTGTVLNTLPNPKLKWEALQSANIGLDLGLFNQRITLTTEVYSNRSKDLLFSSRIPASSGFATQLRNIGTTSSKGVEVTLNTINVRNANFTWNSTLNFAFNKTKVLSLTQNETSMVVPSYTTTNDYILQVGQPVGAMYGYIQDGLYQVNEFDYDATTNTYTLKNGVTTDAITVRPGYIKFKDMNGDNKIDEKDRTVLGNGNPKFTGGFNNTFSYKGVDLSVFINWVIGNKIYNANKLNMQLLDEYSNDFAYMADRWTTINASGQIATPEELIALNQGKTIPNTIGAQDRRLSDKMIEDGSFLRINNISLGYTLPKKWLNAVKIANARIYVTAYNLHVFSKYSGYDPEVSVIKNPLTPGVDFSAYPRAKSIVAGVNLSF</sequence>
<dbReference type="InterPro" id="IPR000531">
    <property type="entry name" value="Beta-barrel_TonB"/>
</dbReference>
<dbReference type="InterPro" id="IPR039426">
    <property type="entry name" value="TonB-dep_rcpt-like"/>
</dbReference>
<dbReference type="InterPro" id="IPR008969">
    <property type="entry name" value="CarboxyPept-like_regulatory"/>
</dbReference>
<evidence type="ECO:0000259" key="12">
    <source>
        <dbReference type="Pfam" id="PF07715"/>
    </source>
</evidence>
<proteinExistence type="inferred from homology"/>
<evidence type="ECO:0000256" key="1">
    <source>
        <dbReference type="ARBA" id="ARBA00004571"/>
    </source>
</evidence>
<dbReference type="Proteomes" id="UP001409291">
    <property type="component" value="Unassembled WGS sequence"/>
</dbReference>